<proteinExistence type="predicted"/>
<dbReference type="InterPro" id="IPR027417">
    <property type="entry name" value="P-loop_NTPase"/>
</dbReference>
<reference evidence="3 4" key="1">
    <citation type="journal article" date="2018" name="Evol. Lett.">
        <title>Horizontal gene cluster transfer increased hallucinogenic mushroom diversity.</title>
        <authorList>
            <person name="Reynolds H.T."/>
            <person name="Vijayakumar V."/>
            <person name="Gluck-Thaler E."/>
            <person name="Korotkin H.B."/>
            <person name="Matheny P.B."/>
            <person name="Slot J.C."/>
        </authorList>
    </citation>
    <scope>NUCLEOTIDE SEQUENCE [LARGE SCALE GENOMIC DNA]</scope>
    <source>
        <strain evidence="3 4">SRW20</strain>
    </source>
</reference>
<feature type="domain" description="NACHT" evidence="2">
    <location>
        <begin position="78"/>
        <end position="222"/>
    </location>
</feature>
<gene>
    <name evidence="3" type="ORF">CVT26_012276</name>
</gene>
<protein>
    <recommendedName>
        <fullName evidence="2">NACHT domain-containing protein</fullName>
    </recommendedName>
</protein>
<dbReference type="Gene3D" id="3.40.50.300">
    <property type="entry name" value="P-loop containing nucleotide triphosphate hydrolases"/>
    <property type="match status" value="1"/>
</dbReference>
<dbReference type="InterPro" id="IPR056884">
    <property type="entry name" value="NPHP3-like_N"/>
</dbReference>
<dbReference type="SUPFAM" id="SSF52540">
    <property type="entry name" value="P-loop containing nucleoside triphosphate hydrolases"/>
    <property type="match status" value="1"/>
</dbReference>
<dbReference type="AlphaFoldDB" id="A0A409YQB7"/>
<sequence length="450" mass="49481">MSSSFFTGSLELYNGTFTSTQAVTRNIITADLDRLLKAVSPSAMHNSAEAKPANYHPDTCHTVLANIFDWAGGNGNAPVMLLDGSIGSGKTTIAHHVADVADEQGYLGATFFFNRLDSSRNHAKSIIPTIAYQIGKVVPGFLNEVHQAMEADPLITERNLSIQLEVLVLRPLQISGNRRDLLVILDGLDECSTDLGQLLLDFMVQAARPEIPLKIFLTSRPGRDLSRHLNSFDSNLLTRLSLDDDTNVSRDAEIRHFLEDKFKVIAQTHPMAHHIPKPWPTNDSIDSLVKNASGHFLYASEVIKFVSSVRRLPHHQLEIVLGTSSCPSNVGNPFEVLDGAYMHLFSYVESSSLDDVLAALGAAMVLSQVDSAVTICRVADVADFLSIGPEEVELLLWDLSSIVQIRQGKLCFLHGTLRDFLLDKTRSCNYYIDILRVQKGLGSPKCAQSD</sequence>
<name>A0A409YQB7_9AGAR</name>
<dbReference type="EMBL" id="NHYE01000514">
    <property type="protein sequence ID" value="PPR05190.1"/>
    <property type="molecule type" value="Genomic_DNA"/>
</dbReference>
<dbReference type="STRING" id="231916.A0A409YQB7"/>
<comment type="caution">
    <text evidence="3">The sequence shown here is derived from an EMBL/GenBank/DDBJ whole genome shotgun (WGS) entry which is preliminary data.</text>
</comment>
<dbReference type="Proteomes" id="UP000284706">
    <property type="component" value="Unassembled WGS sequence"/>
</dbReference>
<keyword evidence="4" id="KW-1185">Reference proteome</keyword>
<evidence type="ECO:0000259" key="2">
    <source>
        <dbReference type="PROSITE" id="PS50837"/>
    </source>
</evidence>
<organism evidence="3 4">
    <name type="scientific">Gymnopilus dilepis</name>
    <dbReference type="NCBI Taxonomy" id="231916"/>
    <lineage>
        <taxon>Eukaryota</taxon>
        <taxon>Fungi</taxon>
        <taxon>Dikarya</taxon>
        <taxon>Basidiomycota</taxon>
        <taxon>Agaricomycotina</taxon>
        <taxon>Agaricomycetes</taxon>
        <taxon>Agaricomycetidae</taxon>
        <taxon>Agaricales</taxon>
        <taxon>Agaricineae</taxon>
        <taxon>Hymenogastraceae</taxon>
        <taxon>Gymnopilus</taxon>
    </lineage>
</organism>
<dbReference type="PROSITE" id="PS50837">
    <property type="entry name" value="NACHT"/>
    <property type="match status" value="1"/>
</dbReference>
<accession>A0A409YQB7</accession>
<dbReference type="Pfam" id="PF24883">
    <property type="entry name" value="NPHP3_N"/>
    <property type="match status" value="1"/>
</dbReference>
<evidence type="ECO:0000313" key="3">
    <source>
        <dbReference type="EMBL" id="PPR05190.1"/>
    </source>
</evidence>
<dbReference type="InterPro" id="IPR007111">
    <property type="entry name" value="NACHT_NTPase"/>
</dbReference>
<dbReference type="PANTHER" id="PTHR10039:SF17">
    <property type="entry name" value="FUNGAL STAND N-TERMINAL GOODBYE DOMAIN-CONTAINING PROTEIN-RELATED"/>
    <property type="match status" value="1"/>
</dbReference>
<keyword evidence="1" id="KW-0677">Repeat</keyword>
<evidence type="ECO:0000313" key="4">
    <source>
        <dbReference type="Proteomes" id="UP000284706"/>
    </source>
</evidence>
<dbReference type="PANTHER" id="PTHR10039">
    <property type="entry name" value="AMELOGENIN"/>
    <property type="match status" value="1"/>
</dbReference>
<dbReference type="OrthoDB" id="4760524at2759"/>
<evidence type="ECO:0000256" key="1">
    <source>
        <dbReference type="ARBA" id="ARBA00022737"/>
    </source>
</evidence>
<dbReference type="InParanoid" id="A0A409YQB7"/>